<evidence type="ECO:0000313" key="2">
    <source>
        <dbReference type="EMBL" id="GAA4035733.1"/>
    </source>
</evidence>
<keyword evidence="1" id="KW-0472">Membrane</keyword>
<protein>
    <recommendedName>
        <fullName evidence="4">Metal-binding protein</fullName>
    </recommendedName>
</protein>
<evidence type="ECO:0000256" key="1">
    <source>
        <dbReference type="SAM" id="Phobius"/>
    </source>
</evidence>
<keyword evidence="1" id="KW-1133">Transmembrane helix</keyword>
<dbReference type="EMBL" id="BAABDK010000016">
    <property type="protein sequence ID" value="GAA4035733.1"/>
    <property type="molecule type" value="Genomic_DNA"/>
</dbReference>
<comment type="caution">
    <text evidence="2">The sequence shown here is derived from an EMBL/GenBank/DDBJ whole genome shotgun (WGS) entry which is preliminary data.</text>
</comment>
<gene>
    <name evidence="2" type="ORF">GCM10022409_20580</name>
</gene>
<evidence type="ECO:0008006" key="4">
    <source>
        <dbReference type="Google" id="ProtNLM"/>
    </source>
</evidence>
<feature type="transmembrane region" description="Helical" evidence="1">
    <location>
        <begin position="81"/>
        <end position="100"/>
    </location>
</feature>
<feature type="transmembrane region" description="Helical" evidence="1">
    <location>
        <begin position="121"/>
        <end position="145"/>
    </location>
</feature>
<dbReference type="InterPro" id="IPR018688">
    <property type="entry name" value="PpoB2-like"/>
</dbReference>
<accession>A0ABP7U427</accession>
<feature type="transmembrane region" description="Helical" evidence="1">
    <location>
        <begin position="151"/>
        <end position="170"/>
    </location>
</feature>
<reference evidence="3" key="1">
    <citation type="journal article" date="2019" name="Int. J. Syst. Evol. Microbiol.">
        <title>The Global Catalogue of Microorganisms (GCM) 10K type strain sequencing project: providing services to taxonomists for standard genome sequencing and annotation.</title>
        <authorList>
            <consortium name="The Broad Institute Genomics Platform"/>
            <consortium name="The Broad Institute Genome Sequencing Center for Infectious Disease"/>
            <person name="Wu L."/>
            <person name="Ma J."/>
        </authorList>
    </citation>
    <scope>NUCLEOTIDE SEQUENCE [LARGE SCALE GENOMIC DNA]</scope>
    <source>
        <strain evidence="3">JCM 17225</strain>
    </source>
</reference>
<dbReference type="Proteomes" id="UP001501469">
    <property type="component" value="Unassembled WGS sequence"/>
</dbReference>
<sequence length="280" mass="30179">MTATARDYARLRNIVFGLSLLAWLVLLRPVPAATGAARMGGPQSVSWCGTAMPIVAPAPSGAALTRAGVVLQHTAAPALTWAWMGAWAIMLVAMMLPTLVQPLYHIRLSCFSRRRMRASALFVAGYGVVWLAAGAALWAVAVAVSSLETPAYLLAVGAATAALVWQVSPLKQRCLNRGHRHGPLAAFGVRADWDALRMGLTHGGWCTGSCWAAMLLPLLLGHGHLWAMAAVSLLVFCERLDPPRTPAWRWRGFETACCYVRLYFWGPRRSPAPASTLIQA</sequence>
<keyword evidence="3" id="KW-1185">Reference proteome</keyword>
<name>A0ABP7U427_9BACT</name>
<evidence type="ECO:0000313" key="3">
    <source>
        <dbReference type="Proteomes" id="UP001501469"/>
    </source>
</evidence>
<proteinExistence type="predicted"/>
<keyword evidence="1" id="KW-0812">Transmembrane</keyword>
<dbReference type="Pfam" id="PF09948">
    <property type="entry name" value="PpoB2"/>
    <property type="match status" value="1"/>
</dbReference>
<dbReference type="RefSeq" id="WP_345053747.1">
    <property type="nucleotide sequence ID" value="NZ_BAABDK010000016.1"/>
</dbReference>
<organism evidence="2 3">
    <name type="scientific">Hymenobacter glaciei</name>
    <dbReference type="NCBI Taxonomy" id="877209"/>
    <lineage>
        <taxon>Bacteria</taxon>
        <taxon>Pseudomonadati</taxon>
        <taxon>Bacteroidota</taxon>
        <taxon>Cytophagia</taxon>
        <taxon>Cytophagales</taxon>
        <taxon>Hymenobacteraceae</taxon>
        <taxon>Hymenobacter</taxon>
    </lineage>
</organism>